<keyword evidence="3" id="KW-1185">Reference proteome</keyword>
<keyword evidence="1" id="KW-0732">Signal</keyword>
<accession>A0ABX2EHJ5</accession>
<reference evidence="2 3" key="1">
    <citation type="submission" date="2020-05" db="EMBL/GenBank/DDBJ databases">
        <title>Aquincola sp. isolate from soil.</title>
        <authorList>
            <person name="Han J."/>
            <person name="Kim D.-U."/>
        </authorList>
    </citation>
    <scope>NUCLEOTIDE SEQUENCE [LARGE SCALE GENOMIC DNA]</scope>
    <source>
        <strain evidence="2 3">S2</strain>
    </source>
</reference>
<comment type="caution">
    <text evidence="2">The sequence shown here is derived from an EMBL/GenBank/DDBJ whole genome shotgun (WGS) entry which is preliminary data.</text>
</comment>
<evidence type="ECO:0000313" key="3">
    <source>
        <dbReference type="Proteomes" id="UP000737171"/>
    </source>
</evidence>
<evidence type="ECO:0008006" key="4">
    <source>
        <dbReference type="Google" id="ProtNLM"/>
    </source>
</evidence>
<proteinExistence type="predicted"/>
<dbReference type="SUPFAM" id="SSF56300">
    <property type="entry name" value="Metallo-dependent phosphatases"/>
    <property type="match status" value="1"/>
</dbReference>
<dbReference type="EMBL" id="JABRWJ010000004">
    <property type="protein sequence ID" value="NRF68097.1"/>
    <property type="molecule type" value="Genomic_DNA"/>
</dbReference>
<organism evidence="2 3">
    <name type="scientific">Pseudaquabacterium terrae</name>
    <dbReference type="NCBI Taxonomy" id="2732868"/>
    <lineage>
        <taxon>Bacteria</taxon>
        <taxon>Pseudomonadati</taxon>
        <taxon>Pseudomonadota</taxon>
        <taxon>Betaproteobacteria</taxon>
        <taxon>Burkholderiales</taxon>
        <taxon>Sphaerotilaceae</taxon>
        <taxon>Pseudaquabacterium</taxon>
    </lineage>
</organism>
<feature type="signal peptide" evidence="1">
    <location>
        <begin position="1"/>
        <end position="21"/>
    </location>
</feature>
<sequence length="320" mass="35448">MNFIAALAALVLAAAAAPAAAAFHFVALGDMPYGADAITGPAYRRLIEQINAERPPFSIHVGDFKDGVTACSDELFERQRGYFQLFDSALVFTPGDNDWSDCARTGSDPLERLTALRQRFFGQPASLGQRPIAVERQSDLMPEFERQRENLRWWHQGVLFATFHTIGPDNNAAHAMPALRGESTQRDAANIAWLRAAFTLAQQRRARALVLATQGDMLRYVDSRLPPGVRPGFHGSITRTLLPLAEASALPVLLVHGDSHRYITDQPFLNDRGQPIANLWRLQVFGDPKMHAVKVHVDPDAAPPFGFTPIWNPLSPDPRR</sequence>
<dbReference type="InterPro" id="IPR029052">
    <property type="entry name" value="Metallo-depent_PP-like"/>
</dbReference>
<dbReference type="RefSeq" id="WP_173123434.1">
    <property type="nucleotide sequence ID" value="NZ_JABRWJ010000004.1"/>
</dbReference>
<feature type="chain" id="PRO_5046443379" description="Calcineurin-like phosphoesterase domain-containing protein" evidence="1">
    <location>
        <begin position="22"/>
        <end position="320"/>
    </location>
</feature>
<evidence type="ECO:0000313" key="2">
    <source>
        <dbReference type="EMBL" id="NRF68097.1"/>
    </source>
</evidence>
<evidence type="ECO:0000256" key="1">
    <source>
        <dbReference type="SAM" id="SignalP"/>
    </source>
</evidence>
<gene>
    <name evidence="2" type="ORF">HLB44_13980</name>
</gene>
<dbReference type="Proteomes" id="UP000737171">
    <property type="component" value="Unassembled WGS sequence"/>
</dbReference>
<name>A0ABX2EHJ5_9BURK</name>
<protein>
    <recommendedName>
        <fullName evidence="4">Calcineurin-like phosphoesterase domain-containing protein</fullName>
    </recommendedName>
</protein>